<evidence type="ECO:0000256" key="1">
    <source>
        <dbReference type="SAM" id="Coils"/>
    </source>
</evidence>
<keyword evidence="1" id="KW-0175">Coiled coil</keyword>
<dbReference type="AlphaFoldDB" id="A0AAD8LAL0"/>
<dbReference type="InterPro" id="IPR008906">
    <property type="entry name" value="HATC_C_dom"/>
</dbReference>
<protein>
    <submittedName>
        <fullName evidence="5">Uncharacterized protein</fullName>
    </submittedName>
</protein>
<feature type="region of interest" description="Disordered" evidence="2">
    <location>
        <begin position="1"/>
        <end position="48"/>
    </location>
</feature>
<dbReference type="Proteomes" id="UP001229421">
    <property type="component" value="Unassembled WGS sequence"/>
</dbReference>
<evidence type="ECO:0000259" key="3">
    <source>
        <dbReference type="Pfam" id="PF05699"/>
    </source>
</evidence>
<accession>A0AAD8LAL0</accession>
<dbReference type="PANTHER" id="PTHR23272">
    <property type="entry name" value="BED FINGER-RELATED"/>
    <property type="match status" value="1"/>
</dbReference>
<dbReference type="GO" id="GO:0003677">
    <property type="term" value="F:DNA binding"/>
    <property type="evidence" value="ECO:0007669"/>
    <property type="project" value="InterPro"/>
</dbReference>
<evidence type="ECO:0000313" key="6">
    <source>
        <dbReference type="Proteomes" id="UP001229421"/>
    </source>
</evidence>
<proteinExistence type="predicted"/>
<dbReference type="EMBL" id="JAUHHV010000001">
    <property type="protein sequence ID" value="KAK1435666.1"/>
    <property type="molecule type" value="Genomic_DNA"/>
</dbReference>
<feature type="domain" description="HAT C-terminal dimerisation" evidence="3">
    <location>
        <begin position="275"/>
        <end position="357"/>
    </location>
</feature>
<reference evidence="5" key="1">
    <citation type="journal article" date="2023" name="bioRxiv">
        <title>Improved chromosome-level genome assembly for marigold (Tagetes erecta).</title>
        <authorList>
            <person name="Jiang F."/>
            <person name="Yuan L."/>
            <person name="Wang S."/>
            <person name="Wang H."/>
            <person name="Xu D."/>
            <person name="Wang A."/>
            <person name="Fan W."/>
        </authorList>
    </citation>
    <scope>NUCLEOTIDE SEQUENCE</scope>
    <source>
        <strain evidence="5">WSJ</strain>
        <tissue evidence="5">Leaf</tissue>
    </source>
</reference>
<sequence>MEASGSETPSAIKKNTPINIDVDSENLKEPVNSVDDQTVEQENKHGGTKRSWVWDHFTMDKESNKAKCPYCKHLLAAGSRKNGTTLKFEKAFIRLQDVDSSYRSYFQGEVDDVESIRMSRKRKKSDRVVGAPNENDFENASITSMSNSVDEKQQKMGLSMKAKFDKYWDNLDNINHLLYVALVLDPRNKLSYLGYCVSLLYGKGSSKIKEIKELVKTTLKNLLEDYKAKIDKMKDPKSTPSSTTSLVDDDASVDLEEGYLKYLEEEGGTEVDNNEVDIYLSDGTEKREEPFDVLGWWKINSIKFPILSQIAKHVLAMPISTVASESAFSTGGRVIDKYRSSLTSKTAEALICAQDWLRSTPSDLQDSAMHGQQLEELIENLEKIEDDLLSGKNTRKDSTVGHNEDWD</sequence>
<keyword evidence="6" id="KW-1185">Reference proteome</keyword>
<dbReference type="Pfam" id="PF14372">
    <property type="entry name" value="hAT-like_RNase-H"/>
    <property type="match status" value="1"/>
</dbReference>
<dbReference type="Pfam" id="PF05699">
    <property type="entry name" value="Dimer_Tnp_hAT"/>
    <property type="match status" value="1"/>
</dbReference>
<evidence type="ECO:0000256" key="2">
    <source>
        <dbReference type="SAM" id="MobiDB-lite"/>
    </source>
</evidence>
<dbReference type="PANTHER" id="PTHR23272:SF184">
    <property type="entry name" value="OS03G0311250 PROTEIN"/>
    <property type="match status" value="1"/>
</dbReference>
<name>A0AAD8LAL0_TARER</name>
<evidence type="ECO:0000259" key="4">
    <source>
        <dbReference type="Pfam" id="PF14372"/>
    </source>
</evidence>
<dbReference type="InterPro" id="IPR025525">
    <property type="entry name" value="hAT-like_transposase_RNase-H"/>
</dbReference>
<evidence type="ECO:0000313" key="5">
    <source>
        <dbReference type="EMBL" id="KAK1435666.1"/>
    </source>
</evidence>
<dbReference type="InterPro" id="IPR012337">
    <property type="entry name" value="RNaseH-like_sf"/>
</dbReference>
<feature type="domain" description="hAT-like transposase RNase-H fold" evidence="4">
    <location>
        <begin position="141"/>
        <end position="226"/>
    </location>
</feature>
<feature type="coiled-coil region" evidence="1">
    <location>
        <begin position="367"/>
        <end position="394"/>
    </location>
</feature>
<comment type="caution">
    <text evidence="5">The sequence shown here is derived from an EMBL/GenBank/DDBJ whole genome shotgun (WGS) entry which is preliminary data.</text>
</comment>
<gene>
    <name evidence="5" type="ORF">QVD17_01432</name>
</gene>
<dbReference type="SUPFAM" id="SSF53098">
    <property type="entry name" value="Ribonuclease H-like"/>
    <property type="match status" value="1"/>
</dbReference>
<dbReference type="GO" id="GO:0046983">
    <property type="term" value="F:protein dimerization activity"/>
    <property type="evidence" value="ECO:0007669"/>
    <property type="project" value="InterPro"/>
</dbReference>
<organism evidence="5 6">
    <name type="scientific">Tagetes erecta</name>
    <name type="common">African marigold</name>
    <dbReference type="NCBI Taxonomy" id="13708"/>
    <lineage>
        <taxon>Eukaryota</taxon>
        <taxon>Viridiplantae</taxon>
        <taxon>Streptophyta</taxon>
        <taxon>Embryophyta</taxon>
        <taxon>Tracheophyta</taxon>
        <taxon>Spermatophyta</taxon>
        <taxon>Magnoliopsida</taxon>
        <taxon>eudicotyledons</taxon>
        <taxon>Gunneridae</taxon>
        <taxon>Pentapetalae</taxon>
        <taxon>asterids</taxon>
        <taxon>campanulids</taxon>
        <taxon>Asterales</taxon>
        <taxon>Asteraceae</taxon>
        <taxon>Asteroideae</taxon>
        <taxon>Heliantheae alliance</taxon>
        <taxon>Tageteae</taxon>
        <taxon>Tagetes</taxon>
    </lineage>
</organism>